<evidence type="ECO:0000313" key="3">
    <source>
        <dbReference type="EMBL" id="EZG67415.1"/>
    </source>
</evidence>
<name>A0A023B7J9_GRENI</name>
<dbReference type="EMBL" id="AFNH02000517">
    <property type="protein sequence ID" value="EZG67415.1"/>
    <property type="molecule type" value="Genomic_DNA"/>
</dbReference>
<dbReference type="Proteomes" id="UP000019763">
    <property type="component" value="Unassembled WGS sequence"/>
</dbReference>
<feature type="chain" id="PRO_5001512034" description="Transmembrane protein" evidence="2">
    <location>
        <begin position="20"/>
        <end position="519"/>
    </location>
</feature>
<dbReference type="GeneID" id="22912533"/>
<sequence length="519" mass="56128">MRFFAASLLATGFASLTDGTPEYQWLARENGRIEEILGNDYDFIVNGVLVDELLDYLKQRNTKMPEQDLEMLAATVQMIEGGQADEQSAEMWRYLMEKLDRALGPNDPLIIRLDASGIGWKDLSEEQLLGGLLSGSTSPVALTRTLLELKVAARAQALSRMNATGVGASQALLDEIWYRPYQVLRRTPVREPRKGFSATDAYCKAYGLYRCTKGLRYGLGGNVTLPDLSEDDDTDGSVTSPGGSVGVPGGSGPTDSPQTTGAEKGEELFRFGGKYGDWGMPNATAPVRPSPPPYSTVPRRVSAEPPDDTSQLSTPYPPYYPPYLPYPPYPQLGHHGRPPWVNSIQIGSGVAPTVIPPLGGVLSPIVLGPPALAETGRKNPLAMLSAPFEQLKSRWGHHHHSSPQPLTYIYPLPVAVATESIPSPTGLPASRVERPPESDTPLYDSILRRAQRLNSVVDSVAEVPIVGPAAILLNGAANVGRDAVLTVIEAANAFSSDDFTSPHTDSDLSSSRDLLYRRR</sequence>
<evidence type="ECO:0000313" key="4">
    <source>
        <dbReference type="Proteomes" id="UP000019763"/>
    </source>
</evidence>
<feature type="compositionally biased region" description="Gly residues" evidence="1">
    <location>
        <begin position="243"/>
        <end position="252"/>
    </location>
</feature>
<organism evidence="3 4">
    <name type="scientific">Gregarina niphandrodes</name>
    <name type="common">Septate eugregarine</name>
    <dbReference type="NCBI Taxonomy" id="110365"/>
    <lineage>
        <taxon>Eukaryota</taxon>
        <taxon>Sar</taxon>
        <taxon>Alveolata</taxon>
        <taxon>Apicomplexa</taxon>
        <taxon>Conoidasida</taxon>
        <taxon>Gregarinasina</taxon>
        <taxon>Eugregarinorida</taxon>
        <taxon>Gregarinidae</taxon>
        <taxon>Gregarina</taxon>
    </lineage>
</organism>
<feature type="region of interest" description="Disordered" evidence="1">
    <location>
        <begin position="496"/>
        <end position="519"/>
    </location>
</feature>
<comment type="caution">
    <text evidence="3">The sequence shown here is derived from an EMBL/GenBank/DDBJ whole genome shotgun (WGS) entry which is preliminary data.</text>
</comment>
<evidence type="ECO:0000256" key="1">
    <source>
        <dbReference type="SAM" id="MobiDB-lite"/>
    </source>
</evidence>
<feature type="region of interest" description="Disordered" evidence="1">
    <location>
        <begin position="227"/>
        <end position="262"/>
    </location>
</feature>
<dbReference type="AlphaFoldDB" id="A0A023B7J9"/>
<gene>
    <name evidence="3" type="ORF">GNI_068900</name>
</gene>
<evidence type="ECO:0008006" key="5">
    <source>
        <dbReference type="Google" id="ProtNLM"/>
    </source>
</evidence>
<keyword evidence="4" id="KW-1185">Reference proteome</keyword>
<accession>A0A023B7J9</accession>
<reference evidence="3" key="1">
    <citation type="submission" date="2013-12" db="EMBL/GenBank/DDBJ databases">
        <authorList>
            <person name="Omoto C.K."/>
            <person name="Sibley D."/>
            <person name="Venepally P."/>
            <person name="Hadjithomas M."/>
            <person name="Karamycheva S."/>
            <person name="Brunk B."/>
            <person name="Roos D."/>
            <person name="Caler E."/>
            <person name="Lorenzi H."/>
        </authorList>
    </citation>
    <scope>NUCLEOTIDE SEQUENCE</scope>
</reference>
<dbReference type="VEuPathDB" id="CryptoDB:GNI_068900"/>
<feature type="signal peptide" evidence="2">
    <location>
        <begin position="1"/>
        <end position="19"/>
    </location>
</feature>
<evidence type="ECO:0000256" key="2">
    <source>
        <dbReference type="SAM" id="SignalP"/>
    </source>
</evidence>
<dbReference type="RefSeq" id="XP_011130248.1">
    <property type="nucleotide sequence ID" value="XM_011131946.1"/>
</dbReference>
<protein>
    <recommendedName>
        <fullName evidence="5">Transmembrane protein</fullName>
    </recommendedName>
</protein>
<proteinExistence type="predicted"/>
<keyword evidence="2" id="KW-0732">Signal</keyword>
<feature type="region of interest" description="Disordered" evidence="1">
    <location>
        <begin position="285"/>
        <end position="314"/>
    </location>
</feature>